<sequence length="81" mass="9013">MGLLSGILGLPLLPVRGVIQLGELIQRRVNEELAAPASIRRELEAAEEKRAAGEISPEEEAEVQQQVLRRLNVTETDEKER</sequence>
<dbReference type="Proteomes" id="UP000274843">
    <property type="component" value="Unassembled WGS sequence"/>
</dbReference>
<dbReference type="GeneID" id="301848886"/>
<dbReference type="Pfam" id="PF05120">
    <property type="entry name" value="GvpG"/>
    <property type="match status" value="1"/>
</dbReference>
<gene>
    <name evidence="1" type="ORF">EDD35_7660</name>
</gene>
<accession>A0A3N2H8E4</accession>
<evidence type="ECO:0000313" key="1">
    <source>
        <dbReference type="EMBL" id="ROS45197.1"/>
    </source>
</evidence>
<dbReference type="RefSeq" id="WP_027929987.1">
    <property type="nucleotide sequence ID" value="NZ_CBDRBK010000002.1"/>
</dbReference>
<organism evidence="1 2">
    <name type="scientific">Amycolatopsis thermoflava</name>
    <dbReference type="NCBI Taxonomy" id="84480"/>
    <lineage>
        <taxon>Bacteria</taxon>
        <taxon>Bacillati</taxon>
        <taxon>Actinomycetota</taxon>
        <taxon>Actinomycetes</taxon>
        <taxon>Pseudonocardiales</taxon>
        <taxon>Pseudonocardiaceae</taxon>
        <taxon>Amycolatopsis</taxon>
        <taxon>Amycolatopsis methanolica group</taxon>
    </lineage>
</organism>
<protein>
    <submittedName>
        <fullName evidence="1">Gas vesicle protein GvpG</fullName>
    </submittedName>
</protein>
<keyword evidence="2" id="KW-1185">Reference proteome</keyword>
<name>A0A3N2H8E4_9PSEU</name>
<comment type="caution">
    <text evidence="1">The sequence shown here is derived from an EMBL/GenBank/DDBJ whole genome shotgun (WGS) entry which is preliminary data.</text>
</comment>
<dbReference type="InterPro" id="IPR007804">
    <property type="entry name" value="GvpG"/>
</dbReference>
<dbReference type="EMBL" id="RKHY01000001">
    <property type="protein sequence ID" value="ROS45197.1"/>
    <property type="molecule type" value="Genomic_DNA"/>
</dbReference>
<proteinExistence type="predicted"/>
<dbReference type="AlphaFoldDB" id="A0A3N2H8E4"/>
<evidence type="ECO:0000313" key="2">
    <source>
        <dbReference type="Proteomes" id="UP000274843"/>
    </source>
</evidence>
<reference evidence="1 2" key="1">
    <citation type="submission" date="2018-11" db="EMBL/GenBank/DDBJ databases">
        <title>Sequencing the genomes of 1000 actinobacteria strains.</title>
        <authorList>
            <person name="Klenk H.-P."/>
        </authorList>
    </citation>
    <scope>NUCLEOTIDE SEQUENCE [LARGE SCALE GENOMIC DNA]</scope>
    <source>
        <strain evidence="1 2">DSM 44348</strain>
    </source>
</reference>